<evidence type="ECO:0000313" key="2">
    <source>
        <dbReference type="Proteomes" id="UP000627166"/>
    </source>
</evidence>
<protein>
    <submittedName>
        <fullName evidence="1">Uncharacterized protein</fullName>
    </submittedName>
</protein>
<gene>
    <name evidence="1" type="ORF">H9637_05480</name>
</gene>
<reference evidence="1 2" key="1">
    <citation type="submission" date="2020-08" db="EMBL/GenBank/DDBJ databases">
        <title>A Genomic Blueprint of the Chicken Gut Microbiome.</title>
        <authorList>
            <person name="Gilroy R."/>
            <person name="Ravi A."/>
            <person name="Getino M."/>
            <person name="Pursley I."/>
            <person name="Horton D.L."/>
            <person name="Alikhan N.-F."/>
            <person name="Baker D."/>
            <person name="Gharbi K."/>
            <person name="Hall N."/>
            <person name="Watson M."/>
            <person name="Adriaenssens E.M."/>
            <person name="Foster-Nyarko E."/>
            <person name="Jarju S."/>
            <person name="Secka A."/>
            <person name="Antonio M."/>
            <person name="Oren A."/>
            <person name="Chaudhuri R."/>
            <person name="La Ragione R.M."/>
            <person name="Hildebrand F."/>
            <person name="Pallen M.J."/>
        </authorList>
    </citation>
    <scope>NUCLEOTIDE SEQUENCE [LARGE SCALE GENOMIC DNA]</scope>
    <source>
        <strain evidence="1 2">N37</strain>
    </source>
</reference>
<dbReference type="Proteomes" id="UP000627166">
    <property type="component" value="Unassembled WGS sequence"/>
</dbReference>
<dbReference type="RefSeq" id="WP_191739472.1">
    <property type="nucleotide sequence ID" value="NZ_JACSQB010000039.1"/>
</dbReference>
<comment type="caution">
    <text evidence="1">The sequence shown here is derived from an EMBL/GenBank/DDBJ whole genome shotgun (WGS) entry which is preliminary data.</text>
</comment>
<organism evidence="1 2">
    <name type="scientific">Clostridium faecium</name>
    <dbReference type="NCBI Taxonomy" id="2762223"/>
    <lineage>
        <taxon>Bacteria</taxon>
        <taxon>Bacillati</taxon>
        <taxon>Bacillota</taxon>
        <taxon>Clostridia</taxon>
        <taxon>Eubacteriales</taxon>
        <taxon>Clostridiaceae</taxon>
        <taxon>Clostridium</taxon>
    </lineage>
</organism>
<proteinExistence type="predicted"/>
<name>A0ABR8YQI0_9CLOT</name>
<sequence>MLNNDNQKKNIVTMVSEVGDSETIVSEVLTFDEVVQAIAKDNNISLSEAAYHVESNYSMNNAQMAAAYSPATLAMLARAGTYRTIATPFEVTAGYKPKVTFYCQIDEYSGSNFRAIVKILNIGMDRSSNGFSKQFGGTVYANLETEKRIYWNVNGDFYDNGSTSVQGGVNIGIGQNSSVNFSLSYSSNHYKYANVEGYSYF</sequence>
<keyword evidence="2" id="KW-1185">Reference proteome</keyword>
<evidence type="ECO:0000313" key="1">
    <source>
        <dbReference type="EMBL" id="MBD8046498.1"/>
    </source>
</evidence>
<accession>A0ABR8YQI0</accession>
<dbReference type="EMBL" id="JACSQB010000039">
    <property type="protein sequence ID" value="MBD8046498.1"/>
    <property type="molecule type" value="Genomic_DNA"/>
</dbReference>